<sequence length="334" mass="36769">MLPPDSNANSEQHLDQDVIRCPTAAVLTWANANNTQLIHDFDKIVADSTDVELAVSTFFNEKIPTNTLTQDDKDQFKLFLIGLAKKYRTARKMARFGVGLKLTFTLILGYTDILTDLLVAKSYYEVQEYSTAYATAGFALLSILGQTLGTFKQYAKKSWKERAGRTGLASVGLAPLMEGASVWTGKEDPKLIISSAEMYAGLKAIEIGCESIPESIIQVGGLLSNNRSQIKGIQIIGVVSSIVAEVYGNDEKTPEWMVGESEDTFIKRIVEIYEWKGSDSVEVDNALTTLFGRNGENLEKGVEGQLTFIKSKKSFRSLGKTSKMNKTVKVHPLS</sequence>
<evidence type="ECO:0000313" key="3">
    <source>
        <dbReference type="Proteomes" id="UP001165122"/>
    </source>
</evidence>
<evidence type="ECO:0000313" key="2">
    <source>
        <dbReference type="EMBL" id="GMI11256.1"/>
    </source>
</evidence>
<protein>
    <submittedName>
        <fullName evidence="2">Uncharacterized protein</fullName>
    </submittedName>
</protein>
<proteinExistence type="predicted"/>
<dbReference type="Proteomes" id="UP001165122">
    <property type="component" value="Unassembled WGS sequence"/>
</dbReference>
<feature type="transmembrane region" description="Helical" evidence="1">
    <location>
        <begin position="131"/>
        <end position="151"/>
    </location>
</feature>
<dbReference type="AlphaFoldDB" id="A0A9W7KTZ4"/>
<keyword evidence="1" id="KW-0472">Membrane</keyword>
<keyword evidence="3" id="KW-1185">Reference proteome</keyword>
<organism evidence="2 3">
    <name type="scientific">Triparma laevis f. longispina</name>
    <dbReference type="NCBI Taxonomy" id="1714387"/>
    <lineage>
        <taxon>Eukaryota</taxon>
        <taxon>Sar</taxon>
        <taxon>Stramenopiles</taxon>
        <taxon>Ochrophyta</taxon>
        <taxon>Bolidophyceae</taxon>
        <taxon>Parmales</taxon>
        <taxon>Triparmaceae</taxon>
        <taxon>Triparma</taxon>
    </lineage>
</organism>
<reference evidence="3" key="1">
    <citation type="journal article" date="2023" name="Commun. Biol.">
        <title>Genome analysis of Parmales, the sister group of diatoms, reveals the evolutionary specialization of diatoms from phago-mixotrophs to photoautotrophs.</title>
        <authorList>
            <person name="Ban H."/>
            <person name="Sato S."/>
            <person name="Yoshikawa S."/>
            <person name="Yamada K."/>
            <person name="Nakamura Y."/>
            <person name="Ichinomiya M."/>
            <person name="Sato N."/>
            <person name="Blanc-Mathieu R."/>
            <person name="Endo H."/>
            <person name="Kuwata A."/>
            <person name="Ogata H."/>
        </authorList>
    </citation>
    <scope>NUCLEOTIDE SEQUENCE [LARGE SCALE GENOMIC DNA]</scope>
    <source>
        <strain evidence="3">NIES 3700</strain>
    </source>
</reference>
<comment type="caution">
    <text evidence="2">The sequence shown here is derived from an EMBL/GenBank/DDBJ whole genome shotgun (WGS) entry which is preliminary data.</text>
</comment>
<feature type="transmembrane region" description="Helical" evidence="1">
    <location>
        <begin position="93"/>
        <end position="111"/>
    </location>
</feature>
<gene>
    <name evidence="2" type="ORF">TrLO_g10471</name>
</gene>
<name>A0A9W7KTZ4_9STRA</name>
<dbReference type="EMBL" id="BRXW01000160">
    <property type="protein sequence ID" value="GMI11256.1"/>
    <property type="molecule type" value="Genomic_DNA"/>
</dbReference>
<accession>A0A9W7KTZ4</accession>
<keyword evidence="1" id="KW-0812">Transmembrane</keyword>
<evidence type="ECO:0000256" key="1">
    <source>
        <dbReference type="SAM" id="Phobius"/>
    </source>
</evidence>
<keyword evidence="1" id="KW-1133">Transmembrane helix</keyword>